<dbReference type="EMBL" id="BONR01000007">
    <property type="protein sequence ID" value="GIG55608.1"/>
    <property type="molecule type" value="Genomic_DNA"/>
</dbReference>
<feature type="region of interest" description="Disordered" evidence="1">
    <location>
        <begin position="74"/>
        <end position="121"/>
    </location>
</feature>
<dbReference type="AlphaFoldDB" id="A0A919Q7I4"/>
<dbReference type="RefSeq" id="WP_203657287.1">
    <property type="nucleotide sequence ID" value="NZ_BONR01000007.1"/>
</dbReference>
<gene>
    <name evidence="3" type="ORF">Dac01nite_23600</name>
</gene>
<organism evidence="3 4">
    <name type="scientific">Demequina activiva</name>
    <dbReference type="NCBI Taxonomy" id="1582364"/>
    <lineage>
        <taxon>Bacteria</taxon>
        <taxon>Bacillati</taxon>
        <taxon>Actinomycetota</taxon>
        <taxon>Actinomycetes</taxon>
        <taxon>Micrococcales</taxon>
        <taxon>Demequinaceae</taxon>
        <taxon>Demequina</taxon>
    </lineage>
</organism>
<reference evidence="3" key="1">
    <citation type="submission" date="2021-01" db="EMBL/GenBank/DDBJ databases">
        <title>Whole genome shotgun sequence of Demequina activiva NBRC 110675.</title>
        <authorList>
            <person name="Komaki H."/>
            <person name="Tamura T."/>
        </authorList>
    </citation>
    <scope>NUCLEOTIDE SEQUENCE</scope>
    <source>
        <strain evidence="3">NBRC 110675</strain>
    </source>
</reference>
<name>A0A919Q7I4_9MICO</name>
<evidence type="ECO:0000256" key="1">
    <source>
        <dbReference type="SAM" id="MobiDB-lite"/>
    </source>
</evidence>
<feature type="transmembrane region" description="Helical" evidence="2">
    <location>
        <begin position="44"/>
        <end position="66"/>
    </location>
</feature>
<keyword evidence="2" id="KW-0472">Membrane</keyword>
<feature type="compositionally biased region" description="Low complexity" evidence="1">
    <location>
        <begin position="96"/>
        <end position="106"/>
    </location>
</feature>
<keyword evidence="4" id="KW-1185">Reference proteome</keyword>
<protein>
    <submittedName>
        <fullName evidence="3">Uncharacterized protein</fullName>
    </submittedName>
</protein>
<evidence type="ECO:0000256" key="2">
    <source>
        <dbReference type="SAM" id="Phobius"/>
    </source>
</evidence>
<sequence length="453" mass="48876">MDELEKQLRGTYDAARAQVPESGPTVYPAVRAGARRRRTVRATLTAAVAVVAVGVVGMGAFGIATINRAEPALPVITPDPTPSASAEPTPAPAPSPTASTAPAPAETPDPRFDDSPDGIAEDSLPALAAERGYLDEPTDYSDGVLYPRAHVMEDWVWDAVGDGWGLYVAAARWSNTYIDEPLPQAVLYLASPEDVYFELFELPERAWGSARVTSWREDLGTATIWWRDVTDDHDRGAGAVVDLRTGEVDDLVMAVYGATAYDYTFVMANAGGDELWRAESEAGVKFYRWSDGADEDGWVATALVEQEPTADDAVQEIGLDTFTTTVDGNRVLLRRMDELAGGGVVGAPMTLLTYDLDVDRIREFRFDDPGLDAQLRSAAFDGHDLLVGWITYVADPIDGSIASYNARLDLTGTGKLTRLGEDEPWGVDYGPGPFDVYFGEATPLDSAVEYCGC</sequence>
<comment type="caution">
    <text evidence="3">The sequence shown here is derived from an EMBL/GenBank/DDBJ whole genome shotgun (WGS) entry which is preliminary data.</text>
</comment>
<proteinExistence type="predicted"/>
<accession>A0A919Q7I4</accession>
<keyword evidence="2" id="KW-1133">Transmembrane helix</keyword>
<dbReference type="Proteomes" id="UP000652354">
    <property type="component" value="Unassembled WGS sequence"/>
</dbReference>
<keyword evidence="2" id="KW-0812">Transmembrane</keyword>
<evidence type="ECO:0000313" key="3">
    <source>
        <dbReference type="EMBL" id="GIG55608.1"/>
    </source>
</evidence>
<evidence type="ECO:0000313" key="4">
    <source>
        <dbReference type="Proteomes" id="UP000652354"/>
    </source>
</evidence>